<comment type="caution">
    <text evidence="1">The sequence shown here is derived from an EMBL/GenBank/DDBJ whole genome shotgun (WGS) entry which is preliminary data.</text>
</comment>
<organism evidence="1 2">
    <name type="scientific">Streptomyces afghaniensis 772</name>
    <dbReference type="NCBI Taxonomy" id="1283301"/>
    <lineage>
        <taxon>Bacteria</taxon>
        <taxon>Bacillati</taxon>
        <taxon>Actinomycetota</taxon>
        <taxon>Actinomycetes</taxon>
        <taxon>Kitasatosporales</taxon>
        <taxon>Streptomycetaceae</taxon>
        <taxon>Streptomyces</taxon>
    </lineage>
</organism>
<dbReference type="PATRIC" id="fig|1283301.3.peg.1976"/>
<reference evidence="1 2" key="1">
    <citation type="submission" date="2013-02" db="EMBL/GenBank/DDBJ databases">
        <title>Draft Genome Sequence of Streptomyces afghaniensis, Which Produces Compounds of the Julimycin B-Complex.</title>
        <authorList>
            <person name="Gruening B.A."/>
            <person name="Praeg A."/>
            <person name="Erxleben A."/>
            <person name="Guenther S."/>
            <person name="Fiedler H.-P."/>
            <person name="Goodfellow M."/>
            <person name="Mueller M."/>
        </authorList>
    </citation>
    <scope>NUCLEOTIDE SEQUENCE [LARGE SCALE GENOMIC DNA]</scope>
    <source>
        <strain evidence="1 2">772</strain>
    </source>
</reference>
<sequence>MAHCTEQLTRLVTSGRTGCLFIPASAWMEPYGRGFRTMAGRAAPH</sequence>
<keyword evidence="2" id="KW-1185">Reference proteome</keyword>
<evidence type="ECO:0000313" key="2">
    <source>
        <dbReference type="Proteomes" id="UP000015001"/>
    </source>
</evidence>
<dbReference type="EMBL" id="AOPY01001351">
    <property type="protein sequence ID" value="EPJ40921.1"/>
    <property type="molecule type" value="Genomic_DNA"/>
</dbReference>
<protein>
    <submittedName>
        <fullName evidence="1">Uncharacterized protein</fullName>
    </submittedName>
</protein>
<dbReference type="HOGENOM" id="CLU_3205580_0_0_11"/>
<dbReference type="Proteomes" id="UP000015001">
    <property type="component" value="Unassembled WGS sequence"/>
</dbReference>
<gene>
    <name evidence="1" type="ORF">STAFG_2004</name>
</gene>
<proteinExistence type="predicted"/>
<name>S4MVL8_9ACTN</name>
<dbReference type="AlphaFoldDB" id="S4MVL8"/>
<evidence type="ECO:0000313" key="1">
    <source>
        <dbReference type="EMBL" id="EPJ40921.1"/>
    </source>
</evidence>
<accession>S4MVL8</accession>